<dbReference type="GO" id="GO:1901605">
    <property type="term" value="P:alpha-amino acid metabolic process"/>
    <property type="evidence" value="ECO:0007669"/>
    <property type="project" value="UniProtKB-ARBA"/>
</dbReference>
<feature type="compositionally biased region" description="Pro residues" evidence="6">
    <location>
        <begin position="1"/>
        <end position="27"/>
    </location>
</feature>
<dbReference type="InterPro" id="IPR001926">
    <property type="entry name" value="TrpB-like_PALP"/>
</dbReference>
<dbReference type="Gene3D" id="3.40.50.1100">
    <property type="match status" value="2"/>
</dbReference>
<proteinExistence type="inferred from homology"/>
<dbReference type="InterPro" id="IPR036052">
    <property type="entry name" value="TrpB-like_PALP_sf"/>
</dbReference>
<evidence type="ECO:0000256" key="2">
    <source>
        <dbReference type="ARBA" id="ARBA00008639"/>
    </source>
</evidence>
<reference evidence="8 9" key="1">
    <citation type="submission" date="2019-06" db="EMBL/GenBank/DDBJ databases">
        <title>Sequencing the genomes of 1000 actinobacteria strains.</title>
        <authorList>
            <person name="Klenk H.-P."/>
        </authorList>
    </citation>
    <scope>NUCLEOTIDE SEQUENCE [LARGE SCALE GENOMIC DNA]</scope>
    <source>
        <strain evidence="8 9">DSM 45043</strain>
    </source>
</reference>
<dbReference type="GO" id="GO:0019148">
    <property type="term" value="F:D-cysteine desulfhydrase activity"/>
    <property type="evidence" value="ECO:0007669"/>
    <property type="project" value="TreeGrafter"/>
</dbReference>
<dbReference type="OrthoDB" id="9801249at2"/>
<dbReference type="Proteomes" id="UP000316706">
    <property type="component" value="Unassembled WGS sequence"/>
</dbReference>
<evidence type="ECO:0000313" key="8">
    <source>
        <dbReference type="EMBL" id="TQM69111.1"/>
    </source>
</evidence>
<dbReference type="Pfam" id="PF00291">
    <property type="entry name" value="PALP"/>
    <property type="match status" value="1"/>
</dbReference>
<comment type="caution">
    <text evidence="8">The sequence shown here is derived from an EMBL/GenBank/DDBJ whole genome shotgun (WGS) entry which is preliminary data.</text>
</comment>
<organism evidence="8 9">
    <name type="scientific">Actinomadura hallensis</name>
    <dbReference type="NCBI Taxonomy" id="337895"/>
    <lineage>
        <taxon>Bacteria</taxon>
        <taxon>Bacillati</taxon>
        <taxon>Actinomycetota</taxon>
        <taxon>Actinomycetes</taxon>
        <taxon>Streptosporangiales</taxon>
        <taxon>Thermomonosporaceae</taxon>
        <taxon>Actinomadura</taxon>
    </lineage>
</organism>
<feature type="active site" description="Nucleophile" evidence="4">
    <location>
        <position position="91"/>
    </location>
</feature>
<protein>
    <submittedName>
        <fullName evidence="8">1-aminocyclopropane-1-carboxylate deaminase</fullName>
    </submittedName>
</protein>
<evidence type="ECO:0000256" key="1">
    <source>
        <dbReference type="ARBA" id="ARBA00001933"/>
    </source>
</evidence>
<dbReference type="SUPFAM" id="SSF53686">
    <property type="entry name" value="Tryptophan synthase beta subunit-like PLP-dependent enzymes"/>
    <property type="match status" value="1"/>
</dbReference>
<evidence type="ECO:0000256" key="3">
    <source>
        <dbReference type="ARBA" id="ARBA00022898"/>
    </source>
</evidence>
<gene>
    <name evidence="8" type="ORF">FHX41_2793</name>
</gene>
<comment type="cofactor">
    <cofactor evidence="1">
        <name>pyridoxal 5'-phosphate</name>
        <dbReference type="ChEBI" id="CHEBI:597326"/>
    </cofactor>
</comment>
<dbReference type="PANTHER" id="PTHR43780">
    <property type="entry name" value="1-AMINOCYCLOPROPANE-1-CARBOXYLATE DEAMINASE-RELATED"/>
    <property type="match status" value="1"/>
</dbReference>
<feature type="modified residue" description="N6-(pyridoxal phosphate)lysine" evidence="5">
    <location>
        <position position="66"/>
    </location>
</feature>
<evidence type="ECO:0000259" key="7">
    <source>
        <dbReference type="Pfam" id="PF00291"/>
    </source>
</evidence>
<evidence type="ECO:0000256" key="6">
    <source>
        <dbReference type="SAM" id="MobiDB-lite"/>
    </source>
</evidence>
<keyword evidence="9" id="KW-1185">Reference proteome</keyword>
<keyword evidence="3 5" id="KW-0663">Pyridoxal phosphate</keyword>
<sequence length="309" mass="33269">MPPRRPAPPPAAPPPAAPPPAVPPTVPPRAAASPVVELADDRAARRGVRLFLKRDDLIHPELPGNKWRKLRHNIAPAREKGTLLTFGGAYSNHIRAAAAAGKIFGFATIGVIRGEEHLPLNPSLARAERMGMRLTYMDRASYRRKHEPEVIAALRERWGDFYLLPEGGSNARAVHGCAELGAEVPGYDVVCCPCGTGGTLAGLAAGLAPDQRALGFSVLKGDFMRAEVERLQREAYGGPRGTWRVEGGFHFGGYARRTCELDAFIDDFAGRHGVVLDRVYTAKMMFGVLALADRGAFPEGARILAVITG</sequence>
<dbReference type="AlphaFoldDB" id="A0A543IEW3"/>
<name>A0A543IEW3_9ACTN</name>
<evidence type="ECO:0000256" key="4">
    <source>
        <dbReference type="PIRSR" id="PIRSR006278-1"/>
    </source>
</evidence>
<dbReference type="EMBL" id="VFPO01000001">
    <property type="protein sequence ID" value="TQM69111.1"/>
    <property type="molecule type" value="Genomic_DNA"/>
</dbReference>
<dbReference type="PANTHER" id="PTHR43780:SF2">
    <property type="entry name" value="1-AMINOCYCLOPROPANE-1-CARBOXYLATE DEAMINASE-RELATED"/>
    <property type="match status" value="1"/>
</dbReference>
<evidence type="ECO:0000313" key="9">
    <source>
        <dbReference type="Proteomes" id="UP000316706"/>
    </source>
</evidence>
<feature type="region of interest" description="Disordered" evidence="6">
    <location>
        <begin position="1"/>
        <end position="32"/>
    </location>
</feature>
<dbReference type="PIRSF" id="PIRSF006278">
    <property type="entry name" value="ACCD_DCysDesulf"/>
    <property type="match status" value="1"/>
</dbReference>
<evidence type="ECO:0000256" key="5">
    <source>
        <dbReference type="PIRSR" id="PIRSR006278-2"/>
    </source>
</evidence>
<feature type="domain" description="Tryptophan synthase beta chain-like PALP" evidence="7">
    <location>
        <begin position="43"/>
        <end position="309"/>
    </location>
</feature>
<accession>A0A543IEW3</accession>
<dbReference type="InterPro" id="IPR027278">
    <property type="entry name" value="ACCD_DCysDesulf"/>
</dbReference>
<dbReference type="RefSeq" id="WP_141968975.1">
    <property type="nucleotide sequence ID" value="NZ_VFPO01000001.1"/>
</dbReference>
<comment type="similarity">
    <text evidence="2">Belongs to the ACC deaminase/D-cysteine desulfhydrase family.</text>
</comment>